<dbReference type="EMBL" id="JAKKPZ010000023">
    <property type="protein sequence ID" value="KAI1711134.1"/>
    <property type="molecule type" value="Genomic_DNA"/>
</dbReference>
<accession>A0AAD4N2X6</accession>
<protein>
    <submittedName>
        <fullName evidence="2">Uncharacterized protein</fullName>
    </submittedName>
</protein>
<proteinExistence type="predicted"/>
<evidence type="ECO:0000256" key="1">
    <source>
        <dbReference type="SAM" id="MobiDB-lite"/>
    </source>
</evidence>
<feature type="compositionally biased region" description="Polar residues" evidence="1">
    <location>
        <begin position="97"/>
        <end position="110"/>
    </location>
</feature>
<gene>
    <name evidence="2" type="ORF">DdX_10385</name>
</gene>
<comment type="caution">
    <text evidence="2">The sequence shown here is derived from an EMBL/GenBank/DDBJ whole genome shotgun (WGS) entry which is preliminary data.</text>
</comment>
<reference evidence="2" key="1">
    <citation type="submission" date="2022-01" db="EMBL/GenBank/DDBJ databases">
        <title>Genome Sequence Resource for Two Populations of Ditylenchus destructor, the Migratory Endoparasitic Phytonematode.</title>
        <authorList>
            <person name="Zhang H."/>
            <person name="Lin R."/>
            <person name="Xie B."/>
        </authorList>
    </citation>
    <scope>NUCLEOTIDE SEQUENCE</scope>
    <source>
        <strain evidence="2">BazhouSP</strain>
    </source>
</reference>
<evidence type="ECO:0000313" key="2">
    <source>
        <dbReference type="EMBL" id="KAI1711134.1"/>
    </source>
</evidence>
<evidence type="ECO:0000313" key="3">
    <source>
        <dbReference type="Proteomes" id="UP001201812"/>
    </source>
</evidence>
<keyword evidence="3" id="KW-1185">Reference proteome</keyword>
<name>A0AAD4N2X6_9BILA</name>
<feature type="compositionally biased region" description="Basic and acidic residues" evidence="1">
    <location>
        <begin position="66"/>
        <end position="80"/>
    </location>
</feature>
<dbReference type="Proteomes" id="UP001201812">
    <property type="component" value="Unassembled WGS sequence"/>
</dbReference>
<feature type="region of interest" description="Disordered" evidence="1">
    <location>
        <begin position="1"/>
        <end position="81"/>
    </location>
</feature>
<feature type="region of interest" description="Disordered" evidence="1">
    <location>
        <begin position="91"/>
        <end position="110"/>
    </location>
</feature>
<organism evidence="2 3">
    <name type="scientific">Ditylenchus destructor</name>
    <dbReference type="NCBI Taxonomy" id="166010"/>
    <lineage>
        <taxon>Eukaryota</taxon>
        <taxon>Metazoa</taxon>
        <taxon>Ecdysozoa</taxon>
        <taxon>Nematoda</taxon>
        <taxon>Chromadorea</taxon>
        <taxon>Rhabditida</taxon>
        <taxon>Tylenchina</taxon>
        <taxon>Tylenchomorpha</taxon>
        <taxon>Sphaerularioidea</taxon>
        <taxon>Anguinidae</taxon>
        <taxon>Anguininae</taxon>
        <taxon>Ditylenchus</taxon>
    </lineage>
</organism>
<feature type="compositionally biased region" description="Polar residues" evidence="1">
    <location>
        <begin position="10"/>
        <end position="31"/>
    </location>
</feature>
<feature type="compositionally biased region" description="Polar residues" evidence="1">
    <location>
        <begin position="43"/>
        <end position="64"/>
    </location>
</feature>
<dbReference type="AlphaFoldDB" id="A0AAD4N2X6"/>
<sequence length="409" mass="46423">MTEESHKQTSADQGSNFSMTESILMSTSNNVGKRARVSARRYSPNSSQDTVHSTSSATDIQNGSEIEPHDDNSRNDRSRPLDNTNIRHIREHGNEHTLGTQPCSSRNVNGHTAVSQMPRYVHHSGTDSGHYEHDPTQVELESEIHGDDDDDEDMIVLDEGVSPRELGEYVRQLNFPTNSLIFDNTPQITADVPSLDVLDVLSNNHMSNTDVRNCLAGMCVMINRLIADNRQLTRELHALRTNSAAEGVNRFDNLVFRKSNVRHEYIYPGDSFGIPSANLNKLTDSFDLNGVRRNESAINTLRKFTKYLLENIIPVELHSNFTVRERSGVDRLTELPLELTNMIKEICLEAVCLTDPGTEEDNERTEDLGDYIVKFIKYALQEMRRIPRKSKRVIERSNRKERVETTKTN</sequence>